<gene>
    <name evidence="7" type="primary">dppA1</name>
    <name evidence="7" type="ORF">GCM10010324_39690</name>
</gene>
<dbReference type="EMBL" id="BMUT01000008">
    <property type="protein sequence ID" value="GGX90071.1"/>
    <property type="molecule type" value="Genomic_DNA"/>
</dbReference>
<feature type="chain" id="PRO_5045197346" evidence="5">
    <location>
        <begin position="23"/>
        <end position="545"/>
    </location>
</feature>
<comment type="caution">
    <text evidence="7">The sequence shown here is derived from an EMBL/GenBank/DDBJ whole genome shotgun (WGS) entry which is preliminary data.</text>
</comment>
<evidence type="ECO:0000256" key="1">
    <source>
        <dbReference type="ARBA" id="ARBA00004196"/>
    </source>
</evidence>
<evidence type="ECO:0000259" key="6">
    <source>
        <dbReference type="Pfam" id="PF00496"/>
    </source>
</evidence>
<reference evidence="8" key="1">
    <citation type="journal article" date="2019" name="Int. J. Syst. Evol. Microbiol.">
        <title>The Global Catalogue of Microorganisms (GCM) 10K type strain sequencing project: providing services to taxonomists for standard genome sequencing and annotation.</title>
        <authorList>
            <consortium name="The Broad Institute Genomics Platform"/>
            <consortium name="The Broad Institute Genome Sequencing Center for Infectious Disease"/>
            <person name="Wu L."/>
            <person name="Ma J."/>
        </authorList>
    </citation>
    <scope>NUCLEOTIDE SEQUENCE [LARGE SCALE GENOMIC DNA]</scope>
    <source>
        <strain evidence="8">JCM 4586</strain>
    </source>
</reference>
<evidence type="ECO:0000313" key="8">
    <source>
        <dbReference type="Proteomes" id="UP000659223"/>
    </source>
</evidence>
<dbReference type="PROSITE" id="PS51257">
    <property type="entry name" value="PROKAR_LIPOPROTEIN"/>
    <property type="match status" value="1"/>
</dbReference>
<dbReference type="Proteomes" id="UP000659223">
    <property type="component" value="Unassembled WGS sequence"/>
</dbReference>
<sequence length="545" mass="59000">MRGAKSAKWVVGAIVVAMAATACGGGSNDSGKGGGAVFRLGITEPTAIDPVNAQESEGTLVARQLFTGLYGVNDDGTLKPLLATSSKANDKGDEWEFQVKPGTKFSNGEPVNAEAFIRGWTRGGAKASASDVGYHLDNIVGYEDLHAGKSDKLTGATAEGENTIKVKLSKPDFEFDKKTVHPVYSPVPKVAGAGDNKAFNDAPIGNGPFKMAGSWEHNKKISLVRNDDYALQKPAVEKVEFTILNPSNAATLEYKGFEKGEFDWARMPTPQLPVAKAKYDPQGEWIKFDSPGINYILTFQEDGPMKSADARKAISYAIDREAIAKGVFQGLQEPATAILPPTFKEVYKADQCTSCMKQDKAKAKEYAEKAGLKPGDTIGFGFNTGAGHEEWVQAVAKQVEDVLGVKIKLEPLPFKEALAKQQAKGTTGLWRQAWSADYPTADNFLTPLLSTSGINPDAAGKAQGDNRGRYSNPKFDELLVKARNTKDAAERTKVYQEAEKLAIDEDQAAIPTWKRTQYRLANSKKFSGLKLDFFEDPNIAEIGIK</sequence>
<feature type="signal peptide" evidence="5">
    <location>
        <begin position="1"/>
        <end position="22"/>
    </location>
</feature>
<dbReference type="CDD" id="cd00995">
    <property type="entry name" value="PBP2_NikA_DppA_OppA_like"/>
    <property type="match status" value="1"/>
</dbReference>
<dbReference type="RefSeq" id="WP_190023050.1">
    <property type="nucleotide sequence ID" value="NZ_BMUT01000008.1"/>
</dbReference>
<feature type="domain" description="Solute-binding protein family 5" evidence="6">
    <location>
        <begin position="78"/>
        <end position="454"/>
    </location>
</feature>
<proteinExistence type="inferred from homology"/>
<dbReference type="InterPro" id="IPR000914">
    <property type="entry name" value="SBP_5_dom"/>
</dbReference>
<dbReference type="Gene3D" id="3.90.76.10">
    <property type="entry name" value="Dipeptide-binding Protein, Domain 1"/>
    <property type="match status" value="1"/>
</dbReference>
<protein>
    <submittedName>
        <fullName evidence="7">ABC transporter substrate-binding protein</fullName>
    </submittedName>
</protein>
<evidence type="ECO:0000313" key="7">
    <source>
        <dbReference type="EMBL" id="GGX90071.1"/>
    </source>
</evidence>
<dbReference type="InterPro" id="IPR039424">
    <property type="entry name" value="SBP_5"/>
</dbReference>
<comment type="subcellular location">
    <subcellularLocation>
        <location evidence="1">Cell envelope</location>
    </subcellularLocation>
</comment>
<dbReference type="PANTHER" id="PTHR30290">
    <property type="entry name" value="PERIPLASMIC BINDING COMPONENT OF ABC TRANSPORTER"/>
    <property type="match status" value="1"/>
</dbReference>
<dbReference type="SUPFAM" id="SSF53850">
    <property type="entry name" value="Periplasmic binding protein-like II"/>
    <property type="match status" value="1"/>
</dbReference>
<dbReference type="PIRSF" id="PIRSF002741">
    <property type="entry name" value="MppA"/>
    <property type="match status" value="1"/>
</dbReference>
<evidence type="ECO:0000256" key="3">
    <source>
        <dbReference type="ARBA" id="ARBA00022448"/>
    </source>
</evidence>
<accession>A0ABQ2YQ57</accession>
<organism evidence="7 8">
    <name type="scientific">Streptomyces hiroshimensis</name>
    <dbReference type="NCBI Taxonomy" id="66424"/>
    <lineage>
        <taxon>Bacteria</taxon>
        <taxon>Bacillati</taxon>
        <taxon>Actinomycetota</taxon>
        <taxon>Actinomycetes</taxon>
        <taxon>Kitasatosporales</taxon>
        <taxon>Streptomycetaceae</taxon>
        <taxon>Streptomyces</taxon>
    </lineage>
</organism>
<evidence type="ECO:0000256" key="4">
    <source>
        <dbReference type="ARBA" id="ARBA00022729"/>
    </source>
</evidence>
<dbReference type="PANTHER" id="PTHR30290:SF10">
    <property type="entry name" value="PERIPLASMIC OLIGOPEPTIDE-BINDING PROTEIN-RELATED"/>
    <property type="match status" value="1"/>
</dbReference>
<name>A0ABQ2YQ57_9ACTN</name>
<evidence type="ECO:0000256" key="5">
    <source>
        <dbReference type="SAM" id="SignalP"/>
    </source>
</evidence>
<keyword evidence="4 5" id="KW-0732">Signal</keyword>
<dbReference type="Gene3D" id="3.40.190.10">
    <property type="entry name" value="Periplasmic binding protein-like II"/>
    <property type="match status" value="1"/>
</dbReference>
<keyword evidence="3" id="KW-0813">Transport</keyword>
<keyword evidence="8" id="KW-1185">Reference proteome</keyword>
<dbReference type="Pfam" id="PF00496">
    <property type="entry name" value="SBP_bac_5"/>
    <property type="match status" value="1"/>
</dbReference>
<dbReference type="Gene3D" id="3.10.105.10">
    <property type="entry name" value="Dipeptide-binding Protein, Domain 3"/>
    <property type="match status" value="1"/>
</dbReference>
<evidence type="ECO:0000256" key="2">
    <source>
        <dbReference type="ARBA" id="ARBA00005695"/>
    </source>
</evidence>
<comment type="similarity">
    <text evidence="2">Belongs to the bacterial solute-binding protein 5 family.</text>
</comment>
<dbReference type="InterPro" id="IPR030678">
    <property type="entry name" value="Peptide/Ni-bd"/>
</dbReference>